<dbReference type="SUPFAM" id="SSF102588">
    <property type="entry name" value="LmbE-like"/>
    <property type="match status" value="1"/>
</dbReference>
<dbReference type="RefSeq" id="WP_085495731.1">
    <property type="nucleotide sequence ID" value="NZ_FXAZ01000004.1"/>
</dbReference>
<dbReference type="NCBIfam" id="TIGR04000">
    <property type="entry name" value="thiol_BshB2"/>
    <property type="match status" value="1"/>
</dbReference>
<dbReference type="AlphaFoldDB" id="A0A1X7LCV7"/>
<dbReference type="InterPro" id="IPR023841">
    <property type="entry name" value="BshB2"/>
</dbReference>
<dbReference type="InterPro" id="IPR024078">
    <property type="entry name" value="LmbE-like_dom_sf"/>
</dbReference>
<name>A0A1X7LCV7_9BACL</name>
<evidence type="ECO:0000313" key="2">
    <source>
        <dbReference type="Proteomes" id="UP000193834"/>
    </source>
</evidence>
<reference evidence="1 2" key="1">
    <citation type="submission" date="2017-04" db="EMBL/GenBank/DDBJ databases">
        <authorList>
            <person name="Afonso C.L."/>
            <person name="Miller P.J."/>
            <person name="Scott M.A."/>
            <person name="Spackman E."/>
            <person name="Goraichik I."/>
            <person name="Dimitrov K.M."/>
            <person name="Suarez D.L."/>
            <person name="Swayne D.E."/>
        </authorList>
    </citation>
    <scope>NUCLEOTIDE SEQUENCE [LARGE SCALE GENOMIC DNA]</scope>
    <source>
        <strain evidence="1 2">11</strain>
    </source>
</reference>
<dbReference type="STRING" id="1852522.SAMN06295960_3219"/>
<dbReference type="PANTHER" id="PTHR12993">
    <property type="entry name" value="N-ACETYLGLUCOSAMINYL-PHOSPHATIDYLINOSITOL DE-N-ACETYLASE-RELATED"/>
    <property type="match status" value="1"/>
</dbReference>
<dbReference type="OrthoDB" id="9790023at2"/>
<dbReference type="InterPro" id="IPR003737">
    <property type="entry name" value="GlcNAc_PI_deacetylase-related"/>
</dbReference>
<dbReference type="PANTHER" id="PTHR12993:SF27">
    <property type="entry name" value="N-ACETYL-ALPHA-D-GLUCOSAMINYL L-MALATE DEACETYLASE 2-RELATED"/>
    <property type="match status" value="1"/>
</dbReference>
<dbReference type="EMBL" id="FXAZ01000004">
    <property type="protein sequence ID" value="SMG51009.1"/>
    <property type="molecule type" value="Genomic_DNA"/>
</dbReference>
<dbReference type="GO" id="GO:0016811">
    <property type="term" value="F:hydrolase activity, acting on carbon-nitrogen (but not peptide) bonds, in linear amides"/>
    <property type="evidence" value="ECO:0007669"/>
    <property type="project" value="TreeGrafter"/>
</dbReference>
<accession>A0A1X7LCV7</accession>
<sequence>MEPNTILVVLPHPDDEGIIAGTLIQYAKQGAEITYICLTLGEMGRNLGMPPFANRVTLPEIRRQELHACCGIIGIQQVESWGLMDKTVEFEDQELWIQRIMDKMKELKPSLVLTFYPGHGVHPDHDAAGRMTIEAMRRLSPEERPVVHGIAMTAHAKDLLGPADVVHDVTAYVEQKIRAIQAHKSQFQLLIGNGSFEDPKRLAHYRTERLWTYRFDD</sequence>
<dbReference type="Pfam" id="PF02585">
    <property type="entry name" value="PIG-L"/>
    <property type="match status" value="1"/>
</dbReference>
<evidence type="ECO:0000313" key="1">
    <source>
        <dbReference type="EMBL" id="SMG51009.1"/>
    </source>
</evidence>
<keyword evidence="2" id="KW-1185">Reference proteome</keyword>
<dbReference type="Gene3D" id="3.40.50.10320">
    <property type="entry name" value="LmbE-like"/>
    <property type="match status" value="1"/>
</dbReference>
<gene>
    <name evidence="1" type="ORF">SAMN06295960_3219</name>
</gene>
<protein>
    <submittedName>
        <fullName evidence="1">Bacillithiol biosynthesis deacetylase BshB2</fullName>
    </submittedName>
</protein>
<organism evidence="1 2">
    <name type="scientific">Paenibacillus aquistagni</name>
    <dbReference type="NCBI Taxonomy" id="1852522"/>
    <lineage>
        <taxon>Bacteria</taxon>
        <taxon>Bacillati</taxon>
        <taxon>Bacillota</taxon>
        <taxon>Bacilli</taxon>
        <taxon>Bacillales</taxon>
        <taxon>Paenibacillaceae</taxon>
        <taxon>Paenibacillus</taxon>
    </lineage>
</organism>
<dbReference type="Proteomes" id="UP000193834">
    <property type="component" value="Unassembled WGS sequence"/>
</dbReference>
<proteinExistence type="predicted"/>